<protein>
    <submittedName>
        <fullName evidence="6">HU family DNA-binding protein</fullName>
    </submittedName>
</protein>
<keyword evidence="4 6" id="KW-0238">DNA-binding</keyword>
<keyword evidence="7" id="KW-1185">Reference proteome</keyword>
<comment type="function">
    <text evidence="1">Histone-like DNA-binding protein which is capable of wrapping DNA to stabilize it, and thus to prevent its denaturation under extreme environmental conditions.</text>
</comment>
<dbReference type="PROSITE" id="PS00045">
    <property type="entry name" value="HISTONE_LIKE"/>
    <property type="match status" value="1"/>
</dbReference>
<dbReference type="Pfam" id="PF00216">
    <property type="entry name" value="Bac_DNA_binding"/>
    <property type="match status" value="1"/>
</dbReference>
<dbReference type="PANTHER" id="PTHR33175:SF3">
    <property type="entry name" value="DNA-BINDING PROTEIN HU-BETA"/>
    <property type="match status" value="1"/>
</dbReference>
<sequence>MPGHSQYQEGCSMRKPDLAAAIAERAELSKDKASQVLNVILDEITGSVAQGQDVSLIGFGTFTVRERAARTGKNPQTGQPLAIPASKTVAFKPGKGLKDAVGKG</sequence>
<dbReference type="SUPFAM" id="SSF47729">
    <property type="entry name" value="IHF-like DNA-binding proteins"/>
    <property type="match status" value="1"/>
</dbReference>
<dbReference type="PANTHER" id="PTHR33175">
    <property type="entry name" value="DNA-BINDING PROTEIN HU"/>
    <property type="match status" value="1"/>
</dbReference>
<evidence type="ECO:0000256" key="1">
    <source>
        <dbReference type="ARBA" id="ARBA00003819"/>
    </source>
</evidence>
<accession>A0ABS6ZSB2</accession>
<comment type="similarity">
    <text evidence="2 5">Belongs to the bacterial histone-like protein family.</text>
</comment>
<evidence type="ECO:0000256" key="3">
    <source>
        <dbReference type="ARBA" id="ARBA00023067"/>
    </source>
</evidence>
<dbReference type="CDD" id="cd13831">
    <property type="entry name" value="HU"/>
    <property type="match status" value="1"/>
</dbReference>
<dbReference type="Proteomes" id="UP000769617">
    <property type="component" value="Unassembled WGS sequence"/>
</dbReference>
<dbReference type="PRINTS" id="PR01727">
    <property type="entry name" value="DNABINDINGHU"/>
</dbReference>
<evidence type="ECO:0000313" key="6">
    <source>
        <dbReference type="EMBL" id="MBW6392973.1"/>
    </source>
</evidence>
<evidence type="ECO:0000256" key="5">
    <source>
        <dbReference type="RuleBase" id="RU003939"/>
    </source>
</evidence>
<proteinExistence type="inferred from homology"/>
<keyword evidence="3" id="KW-0226">DNA condensation</keyword>
<dbReference type="EMBL" id="JAHYCA010000007">
    <property type="protein sequence ID" value="MBW6392973.1"/>
    <property type="molecule type" value="Genomic_DNA"/>
</dbReference>
<dbReference type="SMART" id="SM00411">
    <property type="entry name" value="BHL"/>
    <property type="match status" value="1"/>
</dbReference>
<dbReference type="GO" id="GO:0003677">
    <property type="term" value="F:DNA binding"/>
    <property type="evidence" value="ECO:0007669"/>
    <property type="project" value="UniProtKB-KW"/>
</dbReference>
<evidence type="ECO:0000256" key="4">
    <source>
        <dbReference type="ARBA" id="ARBA00023125"/>
    </source>
</evidence>
<dbReference type="Gene3D" id="4.10.520.10">
    <property type="entry name" value="IHF-like DNA-binding proteins"/>
    <property type="match status" value="1"/>
</dbReference>
<dbReference type="RefSeq" id="WP_209475001.1">
    <property type="nucleotide sequence ID" value="NZ_JAHYCA010000007.1"/>
</dbReference>
<dbReference type="InterPro" id="IPR020816">
    <property type="entry name" value="Histone-like_DNA-bd_CS"/>
</dbReference>
<name>A0ABS6ZSB2_9GAMM</name>
<gene>
    <name evidence="6" type="ORF">KPL81_17595</name>
</gene>
<dbReference type="InterPro" id="IPR000119">
    <property type="entry name" value="Hist_DNA-bd"/>
</dbReference>
<comment type="caution">
    <text evidence="6">The sequence shown here is derived from an EMBL/GenBank/DDBJ whole genome shotgun (WGS) entry which is preliminary data.</text>
</comment>
<evidence type="ECO:0000256" key="2">
    <source>
        <dbReference type="ARBA" id="ARBA00010529"/>
    </source>
</evidence>
<organism evidence="6 7">
    <name type="scientific">Billgrantia antri</name>
    <dbReference type="NCBI Taxonomy" id="2846777"/>
    <lineage>
        <taxon>Bacteria</taxon>
        <taxon>Pseudomonadati</taxon>
        <taxon>Pseudomonadota</taxon>
        <taxon>Gammaproteobacteria</taxon>
        <taxon>Oceanospirillales</taxon>
        <taxon>Halomonadaceae</taxon>
        <taxon>Billgrantia</taxon>
    </lineage>
</organism>
<dbReference type="InterPro" id="IPR010992">
    <property type="entry name" value="IHF-like_DNA-bd_dom_sf"/>
</dbReference>
<evidence type="ECO:0000313" key="7">
    <source>
        <dbReference type="Proteomes" id="UP000769617"/>
    </source>
</evidence>
<reference evidence="6 7" key="1">
    <citation type="submission" date="2021-07" db="EMBL/GenBank/DDBJ databases">
        <authorList>
            <person name="So Y."/>
        </authorList>
    </citation>
    <scope>NUCLEOTIDE SEQUENCE [LARGE SCALE GENOMIC DNA]</scope>
    <source>
        <strain evidence="6 7">Y3S6</strain>
    </source>
</reference>